<dbReference type="SUPFAM" id="SSF48452">
    <property type="entry name" value="TPR-like"/>
    <property type="match status" value="1"/>
</dbReference>
<proteinExistence type="predicted"/>
<reference evidence="2 3" key="1">
    <citation type="submission" date="2024-06" db="EMBL/GenBank/DDBJ databases">
        <authorList>
            <person name="Kraege A."/>
            <person name="Thomma B."/>
        </authorList>
    </citation>
    <scope>NUCLEOTIDE SEQUENCE [LARGE SCALE GENOMIC DNA]</scope>
</reference>
<dbReference type="InterPro" id="IPR011990">
    <property type="entry name" value="TPR-like_helical_dom_sf"/>
</dbReference>
<evidence type="ECO:0000256" key="1">
    <source>
        <dbReference type="SAM" id="Coils"/>
    </source>
</evidence>
<feature type="coiled-coil region" evidence="1">
    <location>
        <begin position="172"/>
        <end position="229"/>
    </location>
</feature>
<name>A0ABP1FRT3_9CHLO</name>
<dbReference type="EMBL" id="CAXHTA020000007">
    <property type="protein sequence ID" value="CAL5222640.1"/>
    <property type="molecule type" value="Genomic_DNA"/>
</dbReference>
<gene>
    <name evidence="2" type="primary">g5035</name>
    <name evidence="2" type="ORF">VP750_LOCUS4299</name>
</gene>
<dbReference type="PANTHER" id="PTHR47689:SF2">
    <property type="entry name" value="TETRATRICOPEPTIDE REPEAT (TPR)-LIKE SUPERFAMILY PROTEIN"/>
    <property type="match status" value="1"/>
</dbReference>
<evidence type="ECO:0000313" key="3">
    <source>
        <dbReference type="Proteomes" id="UP001497392"/>
    </source>
</evidence>
<dbReference type="Proteomes" id="UP001497392">
    <property type="component" value="Unassembled WGS sequence"/>
</dbReference>
<dbReference type="PANTHER" id="PTHR47689">
    <property type="entry name" value="TETRATRICOPEPTIDE REPEAT (TPR)-LIKE SUPERFAMILY PROTEIN"/>
    <property type="match status" value="1"/>
</dbReference>
<dbReference type="Pfam" id="PF13374">
    <property type="entry name" value="TPR_10"/>
    <property type="match status" value="1"/>
</dbReference>
<dbReference type="Gene3D" id="1.25.40.10">
    <property type="entry name" value="Tetratricopeptide repeat domain"/>
    <property type="match status" value="1"/>
</dbReference>
<protein>
    <submittedName>
        <fullName evidence="2">G5035 protein</fullName>
    </submittedName>
</protein>
<comment type="caution">
    <text evidence="2">The sequence shown here is derived from an EMBL/GenBank/DDBJ whole genome shotgun (WGS) entry which is preliminary data.</text>
</comment>
<evidence type="ECO:0000313" key="2">
    <source>
        <dbReference type="EMBL" id="CAL5222640.1"/>
    </source>
</evidence>
<organism evidence="2 3">
    <name type="scientific">Coccomyxa viridis</name>
    <dbReference type="NCBI Taxonomy" id="1274662"/>
    <lineage>
        <taxon>Eukaryota</taxon>
        <taxon>Viridiplantae</taxon>
        <taxon>Chlorophyta</taxon>
        <taxon>core chlorophytes</taxon>
        <taxon>Trebouxiophyceae</taxon>
        <taxon>Trebouxiophyceae incertae sedis</taxon>
        <taxon>Coccomyxaceae</taxon>
        <taxon>Coccomyxa</taxon>
    </lineage>
</organism>
<sequence>MSIALSEAIKGFGTDDPHTAEARQNLADRYWEMQKYDLAVPLYIEVVDSLTSIYGPQDARTSTAQHNLAGLYMAQKDVLAASKTMLRAIEARRLTFGPDHRAVAESVKGLAAIYRASGRCARNVAELLEKDLRFLTKENRKEILAPGVVVMIYIGPGEDASYEDQREGAEELADAEAVCKALVSNLKNHKDRRDSVHVLSDLCQTLACIVRAQGRLDEARQLCKEANNHSLAYGGQKVARVNSDLPALELLIEIELEDGSQDSLLRALDYQQGYCRREEDILGTIIDIIETGGPVVWYRPGSYLTRWIKLRFIENRKMGAAFGILSLAKAKQRLAEVQSRLGEHPDAWATLTEALALLQSSLLAQATEWEEARLPMQAASYLREKAGESKQKIQHQMSASFNAICSPLVSGDGSKEHCVNLQQQLTAALAA</sequence>
<accession>A0ABP1FRT3</accession>
<dbReference type="Pfam" id="PF13424">
    <property type="entry name" value="TPR_12"/>
    <property type="match status" value="1"/>
</dbReference>
<keyword evidence="3" id="KW-1185">Reference proteome</keyword>
<keyword evidence="1" id="KW-0175">Coiled coil</keyword>